<feature type="compositionally biased region" description="Low complexity" evidence="5">
    <location>
        <begin position="698"/>
        <end position="714"/>
    </location>
</feature>
<feature type="region of interest" description="Disordered" evidence="5">
    <location>
        <begin position="660"/>
        <end position="718"/>
    </location>
</feature>
<keyword evidence="4" id="KW-0175">Coiled coil</keyword>
<dbReference type="STRING" id="658196.A0A397SQW4"/>
<dbReference type="Pfam" id="PF14559">
    <property type="entry name" value="TPR_19"/>
    <property type="match status" value="1"/>
</dbReference>
<comment type="caution">
    <text evidence="6">The sequence shown here is derived from an EMBL/GenBank/DDBJ whole genome shotgun (WGS) entry which is preliminary data.</text>
</comment>
<evidence type="ECO:0000313" key="7">
    <source>
        <dbReference type="Proteomes" id="UP000265703"/>
    </source>
</evidence>
<dbReference type="SUPFAM" id="SSF48452">
    <property type="entry name" value="TPR-like"/>
    <property type="match status" value="2"/>
</dbReference>
<dbReference type="InterPro" id="IPR019734">
    <property type="entry name" value="TPR_rpt"/>
</dbReference>
<evidence type="ECO:0008006" key="8">
    <source>
        <dbReference type="Google" id="ProtNLM"/>
    </source>
</evidence>
<dbReference type="Pfam" id="PF13181">
    <property type="entry name" value="TPR_8"/>
    <property type="match status" value="2"/>
</dbReference>
<keyword evidence="7" id="KW-1185">Reference proteome</keyword>
<evidence type="ECO:0000256" key="3">
    <source>
        <dbReference type="PROSITE-ProRule" id="PRU00339"/>
    </source>
</evidence>
<organism evidence="6 7">
    <name type="scientific">Glomus cerebriforme</name>
    <dbReference type="NCBI Taxonomy" id="658196"/>
    <lineage>
        <taxon>Eukaryota</taxon>
        <taxon>Fungi</taxon>
        <taxon>Fungi incertae sedis</taxon>
        <taxon>Mucoromycota</taxon>
        <taxon>Glomeromycotina</taxon>
        <taxon>Glomeromycetes</taxon>
        <taxon>Glomerales</taxon>
        <taxon>Glomeraceae</taxon>
        <taxon>Glomus</taxon>
    </lineage>
</organism>
<evidence type="ECO:0000256" key="4">
    <source>
        <dbReference type="SAM" id="Coils"/>
    </source>
</evidence>
<dbReference type="Gene3D" id="1.25.40.10">
    <property type="entry name" value="Tetratricopeptide repeat domain"/>
    <property type="match status" value="3"/>
</dbReference>
<dbReference type="SMART" id="SM00028">
    <property type="entry name" value="TPR"/>
    <property type="match status" value="7"/>
</dbReference>
<dbReference type="PANTHER" id="PTHR23083">
    <property type="entry name" value="TETRATRICOPEPTIDE REPEAT PROTEIN, TPR"/>
    <property type="match status" value="1"/>
</dbReference>
<dbReference type="InterPro" id="IPR011990">
    <property type="entry name" value="TPR-like_helical_dom_sf"/>
</dbReference>
<feature type="repeat" description="TPR" evidence="3">
    <location>
        <begin position="787"/>
        <end position="820"/>
    </location>
</feature>
<feature type="coiled-coil region" evidence="4">
    <location>
        <begin position="359"/>
        <end position="394"/>
    </location>
</feature>
<reference evidence="6 7" key="1">
    <citation type="submission" date="2018-06" db="EMBL/GenBank/DDBJ databases">
        <title>Comparative genomics reveals the genomic features of Rhizophagus irregularis, R. cerebriforme, R. diaphanum and Gigaspora rosea, and their symbiotic lifestyle signature.</title>
        <authorList>
            <person name="Morin E."/>
            <person name="San Clemente H."/>
            <person name="Chen E.C.H."/>
            <person name="De La Providencia I."/>
            <person name="Hainaut M."/>
            <person name="Kuo A."/>
            <person name="Kohler A."/>
            <person name="Murat C."/>
            <person name="Tang N."/>
            <person name="Roy S."/>
            <person name="Loubradou J."/>
            <person name="Henrissat B."/>
            <person name="Grigoriev I.V."/>
            <person name="Corradi N."/>
            <person name="Roux C."/>
            <person name="Martin F.M."/>
        </authorList>
    </citation>
    <scope>NUCLEOTIDE SEQUENCE [LARGE SCALE GENOMIC DNA]</scope>
    <source>
        <strain evidence="6 7">DAOM 227022</strain>
    </source>
</reference>
<comment type="similarity">
    <text evidence="2">Belongs to the YPP1 family.</text>
</comment>
<gene>
    <name evidence="6" type="ORF">C1645_775755</name>
</gene>
<name>A0A397SQW4_9GLOM</name>
<evidence type="ECO:0000256" key="2">
    <source>
        <dbReference type="ARBA" id="ARBA00038251"/>
    </source>
</evidence>
<protein>
    <recommendedName>
        <fullName evidence="8">TPR-like protein</fullName>
    </recommendedName>
</protein>
<dbReference type="AlphaFoldDB" id="A0A397SQW4"/>
<feature type="compositionally biased region" description="Polar residues" evidence="5">
    <location>
        <begin position="667"/>
        <end position="685"/>
    </location>
</feature>
<dbReference type="InterPro" id="IPR051722">
    <property type="entry name" value="Endocytosis_PI4K-reg_protein"/>
</dbReference>
<dbReference type="PROSITE" id="PS50005">
    <property type="entry name" value="TPR"/>
    <property type="match status" value="1"/>
</dbReference>
<evidence type="ECO:0000313" key="6">
    <source>
        <dbReference type="EMBL" id="RIA88112.1"/>
    </source>
</evidence>
<proteinExistence type="inferred from homology"/>
<comment type="function">
    <text evidence="1">Involved in endocytosis.</text>
</comment>
<dbReference type="PANTHER" id="PTHR23083:SF464">
    <property type="entry name" value="TETRATRICOPEPTIDE REPEAT DOMAIN 7, ISOFORM A"/>
    <property type="match status" value="1"/>
</dbReference>
<dbReference type="EMBL" id="QKYT01000278">
    <property type="protein sequence ID" value="RIA88112.1"/>
    <property type="molecule type" value="Genomic_DNA"/>
</dbReference>
<keyword evidence="3" id="KW-0802">TPR repeat</keyword>
<evidence type="ECO:0000256" key="5">
    <source>
        <dbReference type="SAM" id="MobiDB-lite"/>
    </source>
</evidence>
<sequence>MTNLAKASIREKELDVARCKGNWSEVPELARKYRKHNPAGVVLQQSALAEYALVRAIEKTESNYDDDSPEHITLHPTVNEELIKDVFEKIEVALAEAQGHEKKYASIILARAYFVVGNYSKCVEALSIDFVPSELPTGYSFILVFQGLVLKGMAHEALSDFDDAIACYDQAVILLSQNSNEKQDQLSNWTEEALYRVPLLKVQLGDKKEALQAFRTYQSYAALWGDKFRINKRAVIYKYFIKLLVEIYQEGIYDPPSATSNEQSTIYTPHTFRIELTGLHKLYEDALIQITTFPKSGEINWRVLEMVDQVMSDWVVLGGGTAAEMRELIEMLRRATHKTFQSPRILRHLINTLITYGDYEEAELALNAYIALVEKAKETKIEDIEKQMHGLLEENEKISSPDKHKMMVETSEQVVQMLIIGSELMAKYMDKSQETLEIAQKAVHWYEDDSNLEDDELLAHALRNVGIGYSLLAAEETDPKKRPELHNKSIEALNKSISLDSEAFESHYQLSLEYATIRDISQAITSVKQALTLNSSSIPCWHLLVLLFSSQKDFQGALKACELGLKESDLEPADSTVDYSTSSALGNDDGDGFFSLKLTQNALQELANGPEAAILNFDKLFMLYGKLYPDFNIITSPNGSVYDAASLRKQNMTYEETLIPATAKPPVSNNSAKSFTEGSISSAGNKDTLGVPKANYTPSIASSRNSASSGPKRSPAQTISGVQLSTVKSATINSPQATLKAKLRRQRASKALIDLWLASASTFRRLGNLEEAQKAIESAEEVDVLNPDVWCQFGLLLFEQGNYTDAITSFYKALSIDNKHVPSMVHLARTYMKTDDLEMAEGLLDSVTKSNGWNCAEAWFYLGKICKVTDRIKRTKDCLWYALDLEETKPVKPFNVLPGCL</sequence>
<accession>A0A397SQW4</accession>
<dbReference type="Proteomes" id="UP000265703">
    <property type="component" value="Unassembled WGS sequence"/>
</dbReference>
<dbReference type="OrthoDB" id="29013at2759"/>
<evidence type="ECO:0000256" key="1">
    <source>
        <dbReference type="ARBA" id="ARBA00002550"/>
    </source>
</evidence>